<evidence type="ECO:0000313" key="1">
    <source>
        <dbReference type="EMBL" id="KAI9907536.1"/>
    </source>
</evidence>
<organism evidence="1 2">
    <name type="scientific">Peronosclerospora sorghi</name>
    <dbReference type="NCBI Taxonomy" id="230839"/>
    <lineage>
        <taxon>Eukaryota</taxon>
        <taxon>Sar</taxon>
        <taxon>Stramenopiles</taxon>
        <taxon>Oomycota</taxon>
        <taxon>Peronosporomycetes</taxon>
        <taxon>Peronosporales</taxon>
        <taxon>Peronosporaceae</taxon>
        <taxon>Peronosclerospora</taxon>
    </lineage>
</organism>
<gene>
    <name evidence="1" type="ORF">PsorP6_016539</name>
</gene>
<dbReference type="EMBL" id="CM047587">
    <property type="protein sequence ID" value="KAI9907536.1"/>
    <property type="molecule type" value="Genomic_DNA"/>
</dbReference>
<protein>
    <submittedName>
        <fullName evidence="1">Uncharacterized protein</fullName>
    </submittedName>
</protein>
<accession>A0ACC0VPY4</accession>
<evidence type="ECO:0000313" key="2">
    <source>
        <dbReference type="Proteomes" id="UP001163321"/>
    </source>
</evidence>
<reference evidence="1 2" key="1">
    <citation type="journal article" date="2022" name="bioRxiv">
        <title>The genome of the oomycete Peronosclerospora sorghi, a cosmopolitan pathogen of maize and sorghum, is inflated with dispersed pseudogenes.</title>
        <authorList>
            <person name="Fletcher K."/>
            <person name="Martin F."/>
            <person name="Isakeit T."/>
            <person name="Cavanaugh K."/>
            <person name="Magill C."/>
            <person name="Michelmore R."/>
        </authorList>
    </citation>
    <scope>NUCLEOTIDE SEQUENCE [LARGE SCALE GENOMIC DNA]</scope>
    <source>
        <strain evidence="1">P6</strain>
    </source>
</reference>
<keyword evidence="2" id="KW-1185">Reference proteome</keyword>
<sequence length="86" mass="9930">MERTQSLPMSKMSSVSLPISPTSPSSIMSRRRRVRNPCVKFFSALKKKRQFDVFVFDDDTILNRPVEAWPAWDALISFYSTGFPLQ</sequence>
<dbReference type="Proteomes" id="UP001163321">
    <property type="component" value="Chromosome 8"/>
</dbReference>
<comment type="caution">
    <text evidence="1">The sequence shown here is derived from an EMBL/GenBank/DDBJ whole genome shotgun (WGS) entry which is preliminary data.</text>
</comment>
<proteinExistence type="predicted"/>
<name>A0ACC0VPY4_9STRA</name>